<dbReference type="PANTHER" id="PTHR23048:SF0">
    <property type="entry name" value="CALMODULIN LIKE 3"/>
    <property type="match status" value="1"/>
</dbReference>
<reference evidence="6" key="1">
    <citation type="submission" date="2025-08" db="UniProtKB">
        <authorList>
            <consortium name="RefSeq"/>
        </authorList>
    </citation>
    <scope>IDENTIFICATION</scope>
    <source>
        <tissue evidence="6">Blood</tissue>
    </source>
</reference>
<dbReference type="KEGG" id="bbis:104986156"/>
<accession>A0A6P3H8Q9</accession>
<dbReference type="Proteomes" id="UP000515208">
    <property type="component" value="Unplaced"/>
</dbReference>
<evidence type="ECO:0000256" key="1">
    <source>
        <dbReference type="ARBA" id="ARBA00022737"/>
    </source>
</evidence>
<keyword evidence="1" id="KW-0677">Repeat</keyword>
<evidence type="ECO:0000256" key="3">
    <source>
        <dbReference type="SAM" id="MobiDB-lite"/>
    </source>
</evidence>
<dbReference type="FunFam" id="1.10.238.10:FF:000003">
    <property type="entry name" value="Calmodulin A"/>
    <property type="match status" value="1"/>
</dbReference>
<dbReference type="InterPro" id="IPR011992">
    <property type="entry name" value="EF-hand-dom_pair"/>
</dbReference>
<feature type="region of interest" description="Disordered" evidence="3">
    <location>
        <begin position="211"/>
        <end position="244"/>
    </location>
</feature>
<dbReference type="OrthoDB" id="10419711at2759"/>
<dbReference type="PROSITE" id="PS50222">
    <property type="entry name" value="EF_HAND_2"/>
    <property type="match status" value="1"/>
</dbReference>
<dbReference type="SUPFAM" id="SSF47473">
    <property type="entry name" value="EF-hand"/>
    <property type="match status" value="1"/>
</dbReference>
<evidence type="ECO:0000259" key="4">
    <source>
        <dbReference type="PROSITE" id="PS50222"/>
    </source>
</evidence>
<dbReference type="InterPro" id="IPR002048">
    <property type="entry name" value="EF_hand_dom"/>
</dbReference>
<dbReference type="Pfam" id="PF13833">
    <property type="entry name" value="EF-hand_8"/>
    <property type="match status" value="1"/>
</dbReference>
<evidence type="ECO:0000313" key="6">
    <source>
        <dbReference type="RefSeq" id="XP_010834915.1"/>
    </source>
</evidence>
<dbReference type="CTD" id="810"/>
<sequence length="244" mass="26751">MQELGTVLWSLGPNPTKAELQKVVGELDCDGRGPVGFPELLGLMAWKVKAGDSEDHIWEAFHVFDKDSKILVSTAKWRHAMTWLGKKLNNQEVEEMIRAAHMDADGQVNCEEFMHLLVSSEATLLAHPCPGVPSLLSPPLRALLLLWLADQSRFLPSLPFLAPAHLPTLSLFRTTQTTAKTSKAQMLSASGADARAGPWAGIRGRQSLLRVPGEGPPPRTPNWHPHQSTLIQEEGVAQALGKER</sequence>
<dbReference type="InterPro" id="IPR050230">
    <property type="entry name" value="CALM/Myosin/TropC-like"/>
</dbReference>
<dbReference type="GO" id="GO:0005509">
    <property type="term" value="F:calcium ion binding"/>
    <property type="evidence" value="ECO:0007669"/>
    <property type="project" value="InterPro"/>
</dbReference>
<name>A0A6P3H8Q9_BISBB</name>
<protein>
    <recommendedName>
        <fullName evidence="2">EF-hand calcium-binding domain-containing protein 11</fullName>
    </recommendedName>
</protein>
<organism evidence="5 6">
    <name type="scientific">Bison bison bison</name>
    <name type="common">North American plains bison</name>
    <dbReference type="NCBI Taxonomy" id="43346"/>
    <lineage>
        <taxon>Eukaryota</taxon>
        <taxon>Metazoa</taxon>
        <taxon>Chordata</taxon>
        <taxon>Craniata</taxon>
        <taxon>Vertebrata</taxon>
        <taxon>Euteleostomi</taxon>
        <taxon>Mammalia</taxon>
        <taxon>Eutheria</taxon>
        <taxon>Laurasiatheria</taxon>
        <taxon>Artiodactyla</taxon>
        <taxon>Ruminantia</taxon>
        <taxon>Pecora</taxon>
        <taxon>Bovidae</taxon>
        <taxon>Bovinae</taxon>
        <taxon>Bison</taxon>
    </lineage>
</organism>
<dbReference type="AlphaFoldDB" id="A0A6P3H8Q9"/>
<dbReference type="Gene3D" id="1.10.238.10">
    <property type="entry name" value="EF-hand"/>
    <property type="match status" value="1"/>
</dbReference>
<keyword evidence="5" id="KW-1185">Reference proteome</keyword>
<evidence type="ECO:0000313" key="5">
    <source>
        <dbReference type="Proteomes" id="UP000515208"/>
    </source>
</evidence>
<feature type="domain" description="EF-hand" evidence="4">
    <location>
        <begin position="52"/>
        <end position="87"/>
    </location>
</feature>
<evidence type="ECO:0000256" key="2">
    <source>
        <dbReference type="ARBA" id="ARBA00072320"/>
    </source>
</evidence>
<dbReference type="PANTHER" id="PTHR23048">
    <property type="entry name" value="MYOSIN LIGHT CHAIN 1, 3"/>
    <property type="match status" value="1"/>
</dbReference>
<dbReference type="SMART" id="SM00054">
    <property type="entry name" value="EFh"/>
    <property type="match status" value="2"/>
</dbReference>
<dbReference type="GO" id="GO:0016460">
    <property type="term" value="C:myosin II complex"/>
    <property type="evidence" value="ECO:0007669"/>
    <property type="project" value="TreeGrafter"/>
</dbReference>
<dbReference type="GeneID" id="104986156"/>
<gene>
    <name evidence="6" type="primary">CALML3</name>
</gene>
<dbReference type="RefSeq" id="XP_010834915.1">
    <property type="nucleotide sequence ID" value="XM_010836613.1"/>
</dbReference>
<proteinExistence type="predicted"/>
<dbReference type="CDD" id="cd00051">
    <property type="entry name" value="EFh"/>
    <property type="match status" value="1"/>
</dbReference>